<comment type="caution">
    <text evidence="1">The sequence shown here is derived from an EMBL/GenBank/DDBJ whole genome shotgun (WGS) entry which is preliminary data.</text>
</comment>
<keyword evidence="2" id="KW-1185">Reference proteome</keyword>
<accession>A0A6S7HK15</accession>
<dbReference type="OrthoDB" id="10567877at2759"/>
<name>A0A6S7HK15_PARCT</name>
<dbReference type="AlphaFoldDB" id="A0A6S7HK15"/>
<organism evidence="1 2">
    <name type="scientific">Paramuricea clavata</name>
    <name type="common">Red gorgonian</name>
    <name type="synonym">Violescent sea-whip</name>
    <dbReference type="NCBI Taxonomy" id="317549"/>
    <lineage>
        <taxon>Eukaryota</taxon>
        <taxon>Metazoa</taxon>
        <taxon>Cnidaria</taxon>
        <taxon>Anthozoa</taxon>
        <taxon>Octocorallia</taxon>
        <taxon>Malacalcyonacea</taxon>
        <taxon>Plexauridae</taxon>
        <taxon>Paramuricea</taxon>
    </lineage>
</organism>
<gene>
    <name evidence="1" type="ORF">PACLA_8A016179</name>
</gene>
<dbReference type="EMBL" id="CACRXK020002606">
    <property type="protein sequence ID" value="CAB3995137.1"/>
    <property type="molecule type" value="Genomic_DNA"/>
</dbReference>
<reference evidence="1" key="1">
    <citation type="submission" date="2020-04" db="EMBL/GenBank/DDBJ databases">
        <authorList>
            <person name="Alioto T."/>
            <person name="Alioto T."/>
            <person name="Gomez Garrido J."/>
        </authorList>
    </citation>
    <scope>NUCLEOTIDE SEQUENCE</scope>
    <source>
        <strain evidence="1">A484AB</strain>
    </source>
</reference>
<proteinExistence type="predicted"/>
<protein>
    <submittedName>
        <fullName evidence="1">---NA</fullName>
    </submittedName>
</protein>
<evidence type="ECO:0000313" key="2">
    <source>
        <dbReference type="Proteomes" id="UP001152795"/>
    </source>
</evidence>
<evidence type="ECO:0000313" key="1">
    <source>
        <dbReference type="EMBL" id="CAB3995137.1"/>
    </source>
</evidence>
<dbReference type="Proteomes" id="UP001152795">
    <property type="component" value="Unassembled WGS sequence"/>
</dbReference>
<sequence>MNYSITLAICFCWLLCGTTTKAGESNTGDGLNQGLNDVAVDFHSHTSLINSTSEMVPSAGDHPTSKWIWKPIGHKINDIDSAIILGLFENDSGSGEDDGVYEEPVNETQTSREEIWTFDETIEERVYTTQSPKTMDRKRSKTEEKAYLIYERHLRKTNWCFKDNEEAKPNYKFKKAEVCCRRRRGCQGRRHIKRGIYDCSCDIYFHICLKKADTKMAKSIENMYFNRNIVCYKKQRKVCINEPCPDATYMWKIIARHPK</sequence>